<dbReference type="InterPro" id="IPR056880">
    <property type="entry name" value="OB_MEIOB_N"/>
</dbReference>
<dbReference type="SUPFAM" id="SSF50249">
    <property type="entry name" value="Nucleic acid-binding proteins"/>
    <property type="match status" value="1"/>
</dbReference>
<feature type="region of interest" description="Disordered" evidence="4">
    <location>
        <begin position="658"/>
        <end position="682"/>
    </location>
</feature>
<dbReference type="EMBL" id="JAGFMF010012160">
    <property type="protein sequence ID" value="KAG8506410.1"/>
    <property type="molecule type" value="Genomic_DNA"/>
</dbReference>
<feature type="domain" description="MEIOB-like N-terminal" evidence="5">
    <location>
        <begin position="190"/>
        <end position="292"/>
    </location>
</feature>
<evidence type="ECO:0000313" key="7">
    <source>
        <dbReference type="Proteomes" id="UP000700334"/>
    </source>
</evidence>
<dbReference type="GO" id="GO:0008310">
    <property type="term" value="F:single-stranded DNA 3'-5' DNA exonuclease activity"/>
    <property type="evidence" value="ECO:0007669"/>
    <property type="project" value="TreeGrafter"/>
</dbReference>
<dbReference type="FunFam" id="2.40.50.140:FF:000171">
    <property type="entry name" value="meiosis-specific with OB domain-containing protein isoform X1"/>
    <property type="match status" value="1"/>
</dbReference>
<dbReference type="GO" id="GO:0000712">
    <property type="term" value="P:resolution of meiotic recombination intermediates"/>
    <property type="evidence" value="ECO:0007669"/>
    <property type="project" value="TreeGrafter"/>
</dbReference>
<evidence type="ECO:0000259" key="5">
    <source>
        <dbReference type="Pfam" id="PF24903"/>
    </source>
</evidence>
<keyword evidence="2" id="KW-0469">Meiosis</keyword>
<feature type="compositionally biased region" description="Low complexity" evidence="4">
    <location>
        <begin position="103"/>
        <end position="124"/>
    </location>
</feature>
<feature type="region of interest" description="Disordered" evidence="4">
    <location>
        <begin position="89"/>
        <end position="129"/>
    </location>
</feature>
<dbReference type="OrthoDB" id="9937820at2759"/>
<evidence type="ECO:0000313" key="6">
    <source>
        <dbReference type="EMBL" id="KAG8506410.1"/>
    </source>
</evidence>
<proteinExistence type="inferred from homology"/>
<dbReference type="Proteomes" id="UP000700334">
    <property type="component" value="Unassembled WGS sequence"/>
</dbReference>
<dbReference type="Pfam" id="PF24903">
    <property type="entry name" value="OB_MEIOB_N"/>
    <property type="match status" value="1"/>
</dbReference>
<evidence type="ECO:0000256" key="2">
    <source>
        <dbReference type="ARBA" id="ARBA00023254"/>
    </source>
</evidence>
<comment type="similarity">
    <text evidence="3">Belongs to the MEIOB family.</text>
</comment>
<feature type="compositionally biased region" description="Pro residues" evidence="4">
    <location>
        <begin position="12"/>
        <end position="28"/>
    </location>
</feature>
<evidence type="ECO:0000256" key="3">
    <source>
        <dbReference type="ARBA" id="ARBA00038329"/>
    </source>
</evidence>
<dbReference type="AlphaFoldDB" id="A0A8J5ZWX1"/>
<protein>
    <submittedName>
        <fullName evidence="6">Meiosis-specific with OB domain-containing protein</fullName>
    </submittedName>
</protein>
<feature type="compositionally biased region" description="Low complexity" evidence="4">
    <location>
        <begin position="1"/>
        <end position="11"/>
    </location>
</feature>
<dbReference type="PANTHER" id="PTHR21166">
    <property type="entry name" value="CELL DIVISION CONTROL PROTEIN 24 OB DOMAIN-CONTAINING PROTEIN-RELATED"/>
    <property type="match status" value="1"/>
</dbReference>
<evidence type="ECO:0000256" key="4">
    <source>
        <dbReference type="SAM" id="MobiDB-lite"/>
    </source>
</evidence>
<keyword evidence="7" id="KW-1185">Reference proteome</keyword>
<feature type="region of interest" description="Disordered" evidence="4">
    <location>
        <begin position="1"/>
        <end position="61"/>
    </location>
</feature>
<gene>
    <name evidence="6" type="ORF">J0S82_010327</name>
</gene>
<name>A0A8J5ZWX1_GALPY</name>
<accession>A0A8J5ZWX1</accession>
<dbReference type="PANTHER" id="PTHR21166:SF2">
    <property type="entry name" value="CELL DIVISION CONTROL PROTEIN 24 OB DOMAIN-CONTAINING PROTEIN-RELATED"/>
    <property type="match status" value="1"/>
</dbReference>
<dbReference type="FunFam" id="2.40.50.140:FF:000248">
    <property type="entry name" value="Meiosis specific with OB domains"/>
    <property type="match status" value="1"/>
</dbReference>
<sequence>MRDAGPPTLAAPAPPRRAPRRSPQPPRAPADWARKRQERGSAPGLGAGVRGRRGAGVRAGGLRRAWVWAEAGLEGRAEEAAVPAGVVEGASADWGGPSDRRGPGAASAPRSPARPHATSPARSAGRGREVGSLGFALRRAPSAARPRRLLEPAEAWPEPPARACRRAAHPLRPAVPGRPAPSLGLAMPDHAGSERFTFSFTIRDSPAHFLNVTSWGHEDYIRPLSGSFKVGECVTIENPLIQRKELEREEKFSPATPSDYKLLLSENHSKIKVCSSYEVDSKLLALIHLPVKESRDYYSLGDIVANGHSLDGRVVNVLAAVRAVGEPKCFTTSDRRRGQRCEVKLYDETEPSFTMMCWDSESILLAQRWTPRQTVIFVSDARINFDKFRNCMTATVISKTIITTDPATPEANILLNFIRENKETNPLDDELGSYFKESINLMSIVDVYTIEQLKAGALADGGKSPPFYGVLYAHISTLNIDEAATRVVRHRCSGCGCLLHEGLGTCSACSKDSREPTPVFLSFDMLVALTDHTGTLQSCSLAGSVAEETLGCTASDRGVPCSGLLRLDALRKETRSPGALTRRAGACRRVTHVNQFLAMTDGQKTALKWQLLLERSKIYLKPVHVSSTILSPLQFFPTHRARGGLRVSVLSCRRADPSEASRSLSGPGVSGRLPYTPGRAGA</sequence>
<evidence type="ECO:0000256" key="1">
    <source>
        <dbReference type="ARBA" id="ARBA00023125"/>
    </source>
</evidence>
<dbReference type="GO" id="GO:0003697">
    <property type="term" value="F:single-stranded DNA binding"/>
    <property type="evidence" value="ECO:0007669"/>
    <property type="project" value="TreeGrafter"/>
</dbReference>
<keyword evidence="1" id="KW-0238">DNA-binding</keyword>
<comment type="caution">
    <text evidence="6">The sequence shown here is derived from an EMBL/GenBank/DDBJ whole genome shotgun (WGS) entry which is preliminary data.</text>
</comment>
<dbReference type="InterPro" id="IPR052469">
    <property type="entry name" value="MEIOB"/>
</dbReference>
<dbReference type="Gene3D" id="2.40.50.140">
    <property type="entry name" value="Nucleic acid-binding proteins"/>
    <property type="match status" value="2"/>
</dbReference>
<organism evidence="6 7">
    <name type="scientific">Galemys pyrenaicus</name>
    <name type="common">Iberian desman</name>
    <name type="synonym">Pyrenean desman</name>
    <dbReference type="NCBI Taxonomy" id="202257"/>
    <lineage>
        <taxon>Eukaryota</taxon>
        <taxon>Metazoa</taxon>
        <taxon>Chordata</taxon>
        <taxon>Craniata</taxon>
        <taxon>Vertebrata</taxon>
        <taxon>Euteleostomi</taxon>
        <taxon>Mammalia</taxon>
        <taxon>Eutheria</taxon>
        <taxon>Laurasiatheria</taxon>
        <taxon>Eulipotyphla</taxon>
        <taxon>Talpidae</taxon>
        <taxon>Galemys</taxon>
    </lineage>
</organism>
<reference evidence="6" key="1">
    <citation type="journal article" date="2021" name="Evol. Appl.">
        <title>The genome of the Pyrenean desman and the effects of bottlenecks and inbreeding on the genomic landscape of an endangered species.</title>
        <authorList>
            <person name="Escoda L."/>
            <person name="Castresana J."/>
        </authorList>
    </citation>
    <scope>NUCLEOTIDE SEQUENCE</scope>
    <source>
        <strain evidence="6">IBE-C5619</strain>
    </source>
</reference>
<dbReference type="InterPro" id="IPR012340">
    <property type="entry name" value="NA-bd_OB-fold"/>
</dbReference>